<evidence type="ECO:0000313" key="11">
    <source>
        <dbReference type="Proteomes" id="UP000280842"/>
    </source>
</evidence>
<keyword evidence="11" id="KW-1185">Reference proteome</keyword>
<comment type="similarity">
    <text evidence="4 8">Belongs to the KdsA family.</text>
</comment>
<dbReference type="GO" id="GO:0019294">
    <property type="term" value="P:keto-3-deoxy-D-manno-octulosonic acid biosynthetic process"/>
    <property type="evidence" value="ECO:0007669"/>
    <property type="project" value="UniProtKB-UniRule"/>
</dbReference>
<keyword evidence="5 8" id="KW-0963">Cytoplasm</keyword>
<comment type="catalytic activity">
    <reaction evidence="7 8">
        <text>D-arabinose 5-phosphate + phosphoenolpyruvate + H2O = 3-deoxy-alpha-D-manno-2-octulosonate-8-phosphate + phosphate</text>
        <dbReference type="Rhea" id="RHEA:14053"/>
        <dbReference type="ChEBI" id="CHEBI:15377"/>
        <dbReference type="ChEBI" id="CHEBI:43474"/>
        <dbReference type="ChEBI" id="CHEBI:57693"/>
        <dbReference type="ChEBI" id="CHEBI:58702"/>
        <dbReference type="ChEBI" id="CHEBI:85985"/>
        <dbReference type="EC" id="2.5.1.55"/>
    </reaction>
</comment>
<evidence type="ECO:0000256" key="7">
    <source>
        <dbReference type="ARBA" id="ARBA00049112"/>
    </source>
</evidence>
<reference evidence="10 11" key="1">
    <citation type="submission" date="2018-10" db="EMBL/GenBank/DDBJ databases">
        <title>Genomic Encyclopedia of Archaeal and Bacterial Type Strains, Phase II (KMG-II): from individual species to whole genera.</title>
        <authorList>
            <person name="Goeker M."/>
        </authorList>
    </citation>
    <scope>NUCLEOTIDE SEQUENCE [LARGE SCALE GENOMIC DNA]</scope>
    <source>
        <strain evidence="10 11">VM1</strain>
    </source>
</reference>
<protein>
    <recommendedName>
        <fullName evidence="8">2-dehydro-3-deoxyphosphooctonate aldolase</fullName>
        <ecNumber evidence="8">2.5.1.55</ecNumber>
    </recommendedName>
    <alternativeName>
        <fullName evidence="8">3-deoxy-D-manno-octulosonic acid 8-phosphate synthase</fullName>
    </alternativeName>
    <alternativeName>
        <fullName evidence="8">KDO-8-phosphate synthase</fullName>
        <shortName evidence="8">KDO 8-P synthase</shortName>
        <shortName evidence="8">KDOPS</shortName>
    </alternativeName>
    <alternativeName>
        <fullName evidence="8">Phospho-2-dehydro-3-deoxyoctonate aldolase</fullName>
    </alternativeName>
</protein>
<comment type="pathway">
    <text evidence="3 8">Carbohydrate biosynthesis; 3-deoxy-D-manno-octulosonate biosynthesis; 3-deoxy-D-manno-octulosonate from D-ribulose 5-phosphate: step 2/3.</text>
</comment>
<evidence type="ECO:0000256" key="8">
    <source>
        <dbReference type="HAMAP-Rule" id="MF_00056"/>
    </source>
</evidence>
<evidence type="ECO:0000256" key="6">
    <source>
        <dbReference type="ARBA" id="ARBA00022679"/>
    </source>
</evidence>
<feature type="domain" description="DAHP synthetase I/KDSA" evidence="9">
    <location>
        <begin position="2"/>
        <end position="255"/>
    </location>
</feature>
<dbReference type="OrthoDB" id="9780456at2"/>
<accession>A0A3M0BKV2</accession>
<dbReference type="Gene3D" id="3.20.20.70">
    <property type="entry name" value="Aldolase class I"/>
    <property type="match status" value="1"/>
</dbReference>
<comment type="subcellular location">
    <subcellularLocation>
        <location evidence="1 8">Cytoplasm</location>
    </subcellularLocation>
</comment>
<evidence type="ECO:0000313" key="10">
    <source>
        <dbReference type="EMBL" id="RMA97196.1"/>
    </source>
</evidence>
<evidence type="ECO:0000256" key="3">
    <source>
        <dbReference type="ARBA" id="ARBA00004845"/>
    </source>
</evidence>
<dbReference type="GO" id="GO:0008676">
    <property type="term" value="F:3-deoxy-8-phosphooctulonate synthase activity"/>
    <property type="evidence" value="ECO:0007669"/>
    <property type="project" value="UniProtKB-UniRule"/>
</dbReference>
<keyword evidence="6 8" id="KW-0808">Transferase</keyword>
<organism evidence="10 11">
    <name type="scientific">Hydrogenothermus marinus</name>
    <dbReference type="NCBI Taxonomy" id="133270"/>
    <lineage>
        <taxon>Bacteria</taxon>
        <taxon>Pseudomonadati</taxon>
        <taxon>Aquificota</taxon>
        <taxon>Aquificia</taxon>
        <taxon>Aquificales</taxon>
        <taxon>Hydrogenothermaceae</taxon>
        <taxon>Hydrogenothermus</taxon>
    </lineage>
</organism>
<dbReference type="GO" id="GO:0005737">
    <property type="term" value="C:cytoplasm"/>
    <property type="evidence" value="ECO:0007669"/>
    <property type="project" value="UniProtKB-SubCell"/>
</dbReference>
<dbReference type="AlphaFoldDB" id="A0A3M0BKV2"/>
<evidence type="ECO:0000259" key="9">
    <source>
        <dbReference type="Pfam" id="PF00793"/>
    </source>
</evidence>
<dbReference type="InterPro" id="IPR006269">
    <property type="entry name" value="KDO8P_synthase"/>
</dbReference>
<gene>
    <name evidence="8" type="primary">kdsA</name>
    <name evidence="10" type="ORF">CLV39_0852</name>
</gene>
<dbReference type="SUPFAM" id="SSF51569">
    <property type="entry name" value="Aldolase"/>
    <property type="match status" value="1"/>
</dbReference>
<dbReference type="HAMAP" id="MF_00056">
    <property type="entry name" value="KDO8P_synth"/>
    <property type="match status" value="1"/>
</dbReference>
<dbReference type="EC" id="2.5.1.55" evidence="8"/>
<keyword evidence="8" id="KW-0448">Lipopolysaccharide biosynthesis</keyword>
<dbReference type="RefSeq" id="WP_121922982.1">
    <property type="nucleotide sequence ID" value="NZ_REFO01000011.1"/>
</dbReference>
<dbReference type="UniPathway" id="UPA00030"/>
<dbReference type="InterPro" id="IPR013785">
    <property type="entry name" value="Aldolase_TIM"/>
</dbReference>
<evidence type="ECO:0000256" key="2">
    <source>
        <dbReference type="ARBA" id="ARBA00004756"/>
    </source>
</evidence>
<evidence type="ECO:0000256" key="1">
    <source>
        <dbReference type="ARBA" id="ARBA00004496"/>
    </source>
</evidence>
<evidence type="ECO:0000256" key="4">
    <source>
        <dbReference type="ARBA" id="ARBA00010499"/>
    </source>
</evidence>
<dbReference type="Proteomes" id="UP000280842">
    <property type="component" value="Unassembled WGS sequence"/>
</dbReference>
<dbReference type="UniPathway" id="UPA00357">
    <property type="reaction ID" value="UER00474"/>
</dbReference>
<dbReference type="EMBL" id="REFO01000011">
    <property type="protein sequence ID" value="RMA97196.1"/>
    <property type="molecule type" value="Genomic_DNA"/>
</dbReference>
<evidence type="ECO:0000256" key="5">
    <source>
        <dbReference type="ARBA" id="ARBA00022490"/>
    </source>
</evidence>
<comment type="pathway">
    <text evidence="2">Bacterial outer membrane biogenesis; lipopolysaccharide biosynthesis.</text>
</comment>
<comment type="caution">
    <text evidence="10">The sequence shown here is derived from an EMBL/GenBank/DDBJ whole genome shotgun (WGS) entry which is preliminary data.</text>
</comment>
<dbReference type="Pfam" id="PF00793">
    <property type="entry name" value="DAHP_synth_1"/>
    <property type="match status" value="1"/>
</dbReference>
<dbReference type="NCBIfam" id="NF003543">
    <property type="entry name" value="PRK05198.1"/>
    <property type="match status" value="1"/>
</dbReference>
<dbReference type="NCBIfam" id="TIGR01362">
    <property type="entry name" value="KDO8P_synth"/>
    <property type="match status" value="1"/>
</dbReference>
<proteinExistence type="inferred from homology"/>
<dbReference type="PANTHER" id="PTHR21057">
    <property type="entry name" value="PHOSPHO-2-DEHYDRO-3-DEOXYHEPTONATE ALDOLASE"/>
    <property type="match status" value="1"/>
</dbReference>
<dbReference type="InterPro" id="IPR006218">
    <property type="entry name" value="DAHP1/KDSA"/>
</dbReference>
<name>A0A3M0BKV2_9AQUI</name>
<sequence>MEKFTVIAGPCVIESKELCFEVADVLKNLQEKYKDIRFVFKSSFDKANRSSHKSFRGLGFEKGLYILSQVKEKYNLPVLTDIHESYQAKEVAKVVDILQIPAFLCRQTDLILAAAETGKEINVKKGQFLAPWDTKNIVEKLKFGGAKKFYLTERGVSFGYNNLVVDFRSLSIMRQFAPVIYDATHSVQLPGGQGDKSGGQREFVYPLAKAAISVGVDGLFFETHPNPDKALSDGPNQIPLKDFPDILEKLIKLKNFIENENI</sequence>